<comment type="caution">
    <text evidence="2">The sequence shown here is derived from an EMBL/GenBank/DDBJ whole genome shotgun (WGS) entry which is preliminary data.</text>
</comment>
<dbReference type="OrthoDB" id="7876207at2"/>
<evidence type="ECO:0008006" key="4">
    <source>
        <dbReference type="Google" id="ProtNLM"/>
    </source>
</evidence>
<dbReference type="AlphaFoldDB" id="A0A918DBY9"/>
<evidence type="ECO:0000313" key="2">
    <source>
        <dbReference type="EMBL" id="GGO29027.1"/>
    </source>
</evidence>
<evidence type="ECO:0000256" key="1">
    <source>
        <dbReference type="SAM" id="Phobius"/>
    </source>
</evidence>
<protein>
    <recommendedName>
        <fullName evidence="4">Flp pilus assembly protein TadG</fullName>
    </recommendedName>
</protein>
<proteinExistence type="predicted"/>
<organism evidence="2 3">
    <name type="scientific">Gemmobacter aquaticus</name>
    <dbReference type="NCBI Taxonomy" id="490185"/>
    <lineage>
        <taxon>Bacteria</taxon>
        <taxon>Pseudomonadati</taxon>
        <taxon>Pseudomonadota</taxon>
        <taxon>Alphaproteobacteria</taxon>
        <taxon>Rhodobacterales</taxon>
        <taxon>Paracoccaceae</taxon>
        <taxon>Gemmobacter</taxon>
    </lineage>
</organism>
<dbReference type="Proteomes" id="UP000598196">
    <property type="component" value="Unassembled WGS sequence"/>
</dbReference>
<keyword evidence="1" id="KW-0472">Membrane</keyword>
<keyword evidence="1" id="KW-1133">Transmembrane helix</keyword>
<feature type="transmembrane region" description="Helical" evidence="1">
    <location>
        <begin position="25"/>
        <end position="47"/>
    </location>
</feature>
<accession>A0A918DBY9</accession>
<dbReference type="EMBL" id="BMLP01000001">
    <property type="protein sequence ID" value="GGO29027.1"/>
    <property type="molecule type" value="Genomic_DNA"/>
</dbReference>
<keyword evidence="1" id="KW-0812">Transmembrane</keyword>
<sequence length="194" mass="21956">MSPARPISSVFRPARRFVRREGGNAVIESVLLLPLLLWAAFGLYVFWDGYKVSNKLQKASYTVADIASRWQAVPLAASDVRGMQNLMEYMISEGDEPRLRVTSVIWVEARNRFEVRWSCSMDPVPLPAYTTATLQLVADRIPETADGGTQIIVESEYDFAPLFDNGIEAMTFREFVPVRPRFEAVNFTDPQNCN</sequence>
<reference evidence="2 3" key="1">
    <citation type="journal article" date="2014" name="Int. J. Syst. Evol. Microbiol.">
        <title>Complete genome sequence of Corynebacterium casei LMG S-19264T (=DSM 44701T), isolated from a smear-ripened cheese.</title>
        <authorList>
            <consortium name="US DOE Joint Genome Institute (JGI-PGF)"/>
            <person name="Walter F."/>
            <person name="Albersmeier A."/>
            <person name="Kalinowski J."/>
            <person name="Ruckert C."/>
        </authorList>
    </citation>
    <scope>NUCLEOTIDE SEQUENCE [LARGE SCALE GENOMIC DNA]</scope>
    <source>
        <strain evidence="2 3">CGMCC 1.7029</strain>
    </source>
</reference>
<gene>
    <name evidence="2" type="ORF">GCM10010991_12440</name>
</gene>
<keyword evidence="3" id="KW-1185">Reference proteome</keyword>
<dbReference type="RefSeq" id="WP_146285034.1">
    <property type="nucleotide sequence ID" value="NZ_BMLP01000001.1"/>
</dbReference>
<evidence type="ECO:0000313" key="3">
    <source>
        <dbReference type="Proteomes" id="UP000598196"/>
    </source>
</evidence>
<name>A0A918DBY9_9RHOB</name>